<evidence type="ECO:0000259" key="10">
    <source>
        <dbReference type="PROSITE" id="PS51352"/>
    </source>
</evidence>
<comment type="caution">
    <text evidence="11">The sequence shown here is derived from an EMBL/GenBank/DDBJ whole genome shotgun (WGS) entry which is preliminary data.</text>
</comment>
<dbReference type="NCBIfam" id="TIGR01068">
    <property type="entry name" value="thioredoxin"/>
    <property type="match status" value="1"/>
</dbReference>
<evidence type="ECO:0000313" key="12">
    <source>
        <dbReference type="Proteomes" id="UP000706172"/>
    </source>
</evidence>
<feature type="active site" description="Nucleophile" evidence="8">
    <location>
        <position position="27"/>
    </location>
</feature>
<dbReference type="AlphaFoldDB" id="A0A931CVX1"/>
<dbReference type="PANTHER" id="PTHR45663:SF11">
    <property type="entry name" value="GEO12009P1"/>
    <property type="match status" value="1"/>
</dbReference>
<evidence type="ECO:0000256" key="9">
    <source>
        <dbReference type="PIRSR" id="PIRSR000077-4"/>
    </source>
</evidence>
<feature type="site" description="Deprotonates C-terminal active site Cys" evidence="8">
    <location>
        <position position="18"/>
    </location>
</feature>
<dbReference type="Gene3D" id="3.40.30.10">
    <property type="entry name" value="Glutaredoxin"/>
    <property type="match status" value="1"/>
</dbReference>
<dbReference type="PRINTS" id="PR00421">
    <property type="entry name" value="THIOREDOXIN"/>
</dbReference>
<protein>
    <recommendedName>
        <fullName evidence="6 7">Thioredoxin</fullName>
    </recommendedName>
</protein>
<dbReference type="Proteomes" id="UP000706172">
    <property type="component" value="Unassembled WGS sequence"/>
</dbReference>
<organism evidence="11 12">
    <name type="scientific">Desulfotignum balticum</name>
    <dbReference type="NCBI Taxonomy" id="115781"/>
    <lineage>
        <taxon>Bacteria</taxon>
        <taxon>Pseudomonadati</taxon>
        <taxon>Thermodesulfobacteriota</taxon>
        <taxon>Desulfobacteria</taxon>
        <taxon>Desulfobacterales</taxon>
        <taxon>Desulfobacteraceae</taxon>
        <taxon>Desulfotignum</taxon>
    </lineage>
</organism>
<evidence type="ECO:0000313" key="11">
    <source>
        <dbReference type="EMBL" id="MBG0779890.1"/>
    </source>
</evidence>
<evidence type="ECO:0000256" key="5">
    <source>
        <dbReference type="ARBA" id="ARBA00023284"/>
    </source>
</evidence>
<dbReference type="GO" id="GO:0015035">
    <property type="term" value="F:protein-disulfide reductase activity"/>
    <property type="evidence" value="ECO:0007669"/>
    <property type="project" value="UniProtKB-UniRule"/>
</dbReference>
<dbReference type="EMBL" id="JACCQK010000485">
    <property type="protein sequence ID" value="MBG0779890.1"/>
    <property type="molecule type" value="Genomic_DNA"/>
</dbReference>
<keyword evidence="2" id="KW-0813">Transport</keyword>
<evidence type="ECO:0000256" key="8">
    <source>
        <dbReference type="PIRSR" id="PIRSR000077-1"/>
    </source>
</evidence>
<dbReference type="InterPro" id="IPR013766">
    <property type="entry name" value="Thioredoxin_domain"/>
</dbReference>
<dbReference type="PIRSF" id="PIRSF000077">
    <property type="entry name" value="Thioredoxin"/>
    <property type="match status" value="1"/>
</dbReference>
<dbReference type="InterPro" id="IPR036249">
    <property type="entry name" value="Thioredoxin-like_sf"/>
</dbReference>
<feature type="domain" description="Thioredoxin" evidence="10">
    <location>
        <begin position="1"/>
        <end position="100"/>
    </location>
</feature>
<evidence type="ECO:0000256" key="4">
    <source>
        <dbReference type="ARBA" id="ARBA00023157"/>
    </source>
</evidence>
<dbReference type="SUPFAM" id="SSF52833">
    <property type="entry name" value="Thioredoxin-like"/>
    <property type="match status" value="1"/>
</dbReference>
<feature type="disulfide bond" description="Redox-active" evidence="9">
    <location>
        <begin position="24"/>
        <end position="27"/>
    </location>
</feature>
<name>A0A931CVX1_9BACT</name>
<dbReference type="GO" id="GO:0005737">
    <property type="term" value="C:cytoplasm"/>
    <property type="evidence" value="ECO:0007669"/>
    <property type="project" value="TreeGrafter"/>
</dbReference>
<keyword evidence="3" id="KW-0249">Electron transport</keyword>
<accession>A0A931CVX1</accession>
<keyword evidence="4 9" id="KW-1015">Disulfide bond</keyword>
<evidence type="ECO:0000256" key="1">
    <source>
        <dbReference type="ARBA" id="ARBA00008987"/>
    </source>
</evidence>
<dbReference type="Pfam" id="PF00085">
    <property type="entry name" value="Thioredoxin"/>
    <property type="match status" value="1"/>
</dbReference>
<gene>
    <name evidence="11" type="primary">trxA</name>
    <name evidence="11" type="ORF">H0S81_08190</name>
</gene>
<evidence type="ECO:0000256" key="6">
    <source>
        <dbReference type="NCBIfam" id="TIGR01068"/>
    </source>
</evidence>
<proteinExistence type="inferred from homology"/>
<feature type="active site" description="Nucleophile" evidence="8">
    <location>
        <position position="24"/>
    </location>
</feature>
<dbReference type="PANTHER" id="PTHR45663">
    <property type="entry name" value="GEO12009P1"/>
    <property type="match status" value="1"/>
</dbReference>
<dbReference type="InterPro" id="IPR005746">
    <property type="entry name" value="Thioredoxin"/>
</dbReference>
<dbReference type="CDD" id="cd02947">
    <property type="entry name" value="TRX_family"/>
    <property type="match status" value="1"/>
</dbReference>
<keyword evidence="5 9" id="KW-0676">Redox-active center</keyword>
<reference evidence="11" key="1">
    <citation type="submission" date="2020-07" db="EMBL/GenBank/DDBJ databases">
        <title>Severe corrosion of carbon steel in oil field produced water can be linked to methanogenic archaea containing a special type of NiFe hydrogenase.</title>
        <authorList>
            <person name="Lahme S."/>
            <person name="Mand J."/>
            <person name="Longwell J."/>
            <person name="Smith R."/>
            <person name="Enning D."/>
        </authorList>
    </citation>
    <scope>NUCLEOTIDE SEQUENCE</scope>
    <source>
        <strain evidence="11">MIC098Bin6</strain>
    </source>
</reference>
<evidence type="ECO:0000256" key="3">
    <source>
        <dbReference type="ARBA" id="ARBA00022982"/>
    </source>
</evidence>
<evidence type="ECO:0000256" key="7">
    <source>
        <dbReference type="PIRNR" id="PIRNR000077"/>
    </source>
</evidence>
<feature type="site" description="Contributes to redox potential value" evidence="8">
    <location>
        <position position="25"/>
    </location>
</feature>
<comment type="similarity">
    <text evidence="1 7">Belongs to the thioredoxin family.</text>
</comment>
<dbReference type="PROSITE" id="PS51352">
    <property type="entry name" value="THIOREDOXIN_2"/>
    <property type="match status" value="1"/>
</dbReference>
<feature type="site" description="Contributes to redox potential value" evidence="8">
    <location>
        <position position="26"/>
    </location>
</feature>
<evidence type="ECO:0000256" key="2">
    <source>
        <dbReference type="ARBA" id="ARBA00022448"/>
    </source>
</evidence>
<sequence>MEITQMDPGLKNQVALVDFSATWCSPCRQMAPVIKDLAKKYQGRVTMVEIDINSRPDVATHYMVQSIPTFILFDQGKEIKRFVGVQPKEALEKNLNDILSNRH</sequence>